<dbReference type="RefSeq" id="WP_154773221.1">
    <property type="nucleotide sequence ID" value="NZ_JAXHPE010000011.1"/>
</dbReference>
<reference evidence="1 5" key="2">
    <citation type="submission" date="2023-11" db="EMBL/GenBank/DDBJ databases">
        <title>The common occurrence of Acinetobacte faecalis in cattle feces and its emended description.</title>
        <authorList>
            <person name="Kyselkova M."/>
            <person name="Xanthopoulou K."/>
            <person name="Shestivska V."/>
            <person name="Spanelova P."/>
            <person name="Maixnerova M."/>
            <person name="Higgins P.G."/>
            <person name="Nemec A."/>
        </authorList>
    </citation>
    <scope>NUCLEOTIDE SEQUENCE [LARGE SCALE GENOMIC DNA]</scope>
    <source>
        <strain evidence="1 5">ANC 7483</strain>
    </source>
</reference>
<keyword evidence="6" id="KW-1185">Reference proteome</keyword>
<accession>A0A6L6GGR0</accession>
<evidence type="ECO:0000313" key="6">
    <source>
        <dbReference type="Proteomes" id="UP001284094"/>
    </source>
</evidence>
<evidence type="ECO:0000313" key="4">
    <source>
        <dbReference type="Proteomes" id="UP000473854"/>
    </source>
</evidence>
<evidence type="ECO:0000313" key="2">
    <source>
        <dbReference type="EMBL" id="MDY6551254.1"/>
    </source>
</evidence>
<reference evidence="2 6" key="4">
    <citation type="journal article" date="2024" name="Syst. Appl. Microbiol.">
        <title>Evidence for the occurrence of Acinetobacter faecalis in cattle feces and its emended description.</title>
        <authorList>
            <person name="Kyselkova M."/>
            <person name="Xanthopoulou K."/>
            <person name="Shestivska V."/>
            <person name="Spanelova P."/>
            <person name="Maixnerova M."/>
            <person name="Higgins P.G."/>
            <person name="Nemec A."/>
        </authorList>
    </citation>
    <scope>NUCLEOTIDE SEQUENCE [LARGE SCALE GENOMIC DNA]</scope>
    <source>
        <strain evidence="2 6">ANC 7225</strain>
    </source>
</reference>
<gene>
    <name evidence="3" type="ORF">GIX10_09385</name>
    <name evidence="2" type="ORF">SKM48_10925</name>
    <name evidence="1" type="ORF">SKM51_07125</name>
</gene>
<dbReference type="AlphaFoldDB" id="A0A6L6GGR0"/>
<dbReference type="EMBL" id="JAXHPO010000057">
    <property type="protein sequence ID" value="MDY6551254.1"/>
    <property type="molecule type" value="Genomic_DNA"/>
</dbReference>
<dbReference type="Proteomes" id="UP001278995">
    <property type="component" value="Unassembled WGS sequence"/>
</dbReference>
<sequence>MKKIFKFIVLILFVFIAVIVYLAIAHPTIITKTALKPVIEYQCKTELQATKVWKTASIFMTEDEQQKSLSQVCGCVSEHATDDVAVKELIHALLDEQAKNELVSKAITNSVRGCVVKALNER</sequence>
<dbReference type="Proteomes" id="UP000473854">
    <property type="component" value="Unassembled WGS sequence"/>
</dbReference>
<evidence type="ECO:0000313" key="3">
    <source>
        <dbReference type="EMBL" id="MTD11639.1"/>
    </source>
</evidence>
<organism evidence="3 4">
    <name type="scientific">Acinetobacter faecalis</name>
    <dbReference type="NCBI Taxonomy" id="2665161"/>
    <lineage>
        <taxon>Bacteria</taxon>
        <taxon>Pseudomonadati</taxon>
        <taxon>Pseudomonadota</taxon>
        <taxon>Gammaproteobacteria</taxon>
        <taxon>Moraxellales</taxon>
        <taxon>Moraxellaceae</taxon>
        <taxon>Acinetobacter</taxon>
    </lineage>
</organism>
<dbReference type="EMBL" id="WLYL01000028">
    <property type="protein sequence ID" value="MTD11639.1"/>
    <property type="molecule type" value="Genomic_DNA"/>
</dbReference>
<protein>
    <submittedName>
        <fullName evidence="3">Uncharacterized protein</fullName>
    </submittedName>
</protein>
<name>A0A6L6GGR0_9GAMM</name>
<reference evidence="2" key="3">
    <citation type="submission" date="2023-11" db="EMBL/GenBank/DDBJ databases">
        <authorList>
            <person name="Kyselkova M."/>
            <person name="Xanthopoulou K."/>
            <person name="Shestivska V."/>
            <person name="Spanelova P."/>
            <person name="Maixnerova M."/>
            <person name="Higgins P.G."/>
            <person name="Nemec A."/>
        </authorList>
    </citation>
    <scope>NUCLEOTIDE SEQUENCE</scope>
    <source>
        <strain evidence="2">ANC 7225</strain>
    </source>
</reference>
<reference evidence="3 4" key="1">
    <citation type="submission" date="2019-11" db="EMBL/GenBank/DDBJ databases">
        <authorList>
            <person name="An D."/>
        </authorList>
    </citation>
    <scope>NUCLEOTIDE SEQUENCE [LARGE SCALE GENOMIC DNA]</scope>
    <source>
        <strain evidence="3 4">YIM 103518</strain>
    </source>
</reference>
<comment type="caution">
    <text evidence="3">The sequence shown here is derived from an EMBL/GenBank/DDBJ whole genome shotgun (WGS) entry which is preliminary data.</text>
</comment>
<dbReference type="EMBL" id="JAXHPL010000031">
    <property type="protein sequence ID" value="MDY6486969.1"/>
    <property type="molecule type" value="Genomic_DNA"/>
</dbReference>
<evidence type="ECO:0000313" key="1">
    <source>
        <dbReference type="EMBL" id="MDY6486969.1"/>
    </source>
</evidence>
<proteinExistence type="predicted"/>
<evidence type="ECO:0000313" key="5">
    <source>
        <dbReference type="Proteomes" id="UP001278995"/>
    </source>
</evidence>
<dbReference type="Proteomes" id="UP001284094">
    <property type="component" value="Unassembled WGS sequence"/>
</dbReference>